<dbReference type="InterPro" id="IPR006597">
    <property type="entry name" value="Sel1-like"/>
</dbReference>
<reference evidence="4" key="1">
    <citation type="submission" date="2016-10" db="EMBL/GenBank/DDBJ databases">
        <authorList>
            <person name="Jeantristanb JTB J.-T."/>
            <person name="Ricardo R."/>
        </authorList>
    </citation>
    <scope>NUCLEOTIDE SEQUENCE [LARGE SCALE GENOMIC DNA]</scope>
</reference>
<feature type="region of interest" description="Disordered" evidence="2">
    <location>
        <begin position="812"/>
        <end position="841"/>
    </location>
</feature>
<accession>A0A2X0KYB9</accession>
<dbReference type="EMBL" id="FMWP01000096">
    <property type="protein sequence ID" value="SCZ99159.1"/>
    <property type="molecule type" value="Genomic_DNA"/>
</dbReference>
<feature type="compositionally biased region" description="Low complexity" evidence="2">
    <location>
        <begin position="913"/>
        <end position="945"/>
    </location>
</feature>
<dbReference type="InterPro" id="IPR011990">
    <property type="entry name" value="TPR-like_helical_dom_sf"/>
</dbReference>
<feature type="region of interest" description="Disordered" evidence="2">
    <location>
        <begin position="274"/>
        <end position="314"/>
    </location>
</feature>
<feature type="region of interest" description="Disordered" evidence="2">
    <location>
        <begin position="242"/>
        <end position="261"/>
    </location>
</feature>
<dbReference type="OrthoDB" id="272077at2759"/>
<dbReference type="InterPro" id="IPR051726">
    <property type="entry name" value="Chitin_Synth_Reg"/>
</dbReference>
<feature type="compositionally biased region" description="Low complexity" evidence="2">
    <location>
        <begin position="82"/>
        <end position="97"/>
    </location>
</feature>
<feature type="region of interest" description="Disordered" evidence="2">
    <location>
        <begin position="1"/>
        <end position="20"/>
    </location>
</feature>
<feature type="region of interest" description="Disordered" evidence="2">
    <location>
        <begin position="32"/>
        <end position="222"/>
    </location>
</feature>
<feature type="region of interest" description="Disordered" evidence="2">
    <location>
        <begin position="776"/>
        <end position="796"/>
    </location>
</feature>
<name>A0A2X0KYB9_9BASI</name>
<dbReference type="Gene3D" id="1.25.40.10">
    <property type="entry name" value="Tetratricopeptide repeat domain"/>
    <property type="match status" value="2"/>
</dbReference>
<keyword evidence="1" id="KW-0677">Repeat</keyword>
<feature type="compositionally biased region" description="Polar residues" evidence="2">
    <location>
        <begin position="1010"/>
        <end position="1019"/>
    </location>
</feature>
<evidence type="ECO:0000256" key="2">
    <source>
        <dbReference type="SAM" id="MobiDB-lite"/>
    </source>
</evidence>
<organism evidence="3 4">
    <name type="scientific">Microbotryum saponariae</name>
    <dbReference type="NCBI Taxonomy" id="289078"/>
    <lineage>
        <taxon>Eukaryota</taxon>
        <taxon>Fungi</taxon>
        <taxon>Dikarya</taxon>
        <taxon>Basidiomycota</taxon>
        <taxon>Pucciniomycotina</taxon>
        <taxon>Microbotryomycetes</taxon>
        <taxon>Microbotryales</taxon>
        <taxon>Microbotryaceae</taxon>
        <taxon>Microbotryum</taxon>
    </lineage>
</organism>
<sequence>MASPVAGASPSSPQSFRVSSSLLLSEAGAASRPFTLNGGATPSTASPFAAGYASTGGPSVLNRPRPGQGGRNSVDISHHHASTLSMSSSVSSSNRPSTDSERERAQQHHAPSAPSRPNVLGHPASAHASQHTMTHHSNSESEETEDDMSGRHGRQTTARRNSFFGIAANARDRDEDDVEVEARTAAQMRSSSSSLYGALADREDEAASSGRPSTSSDRHARDARRSSFYGLDGHLDPSQGLAGLPVNGISSSHDPIPHTSSTNVYAISQHRVPQYHHQQHGATGGDSGSGSYSSHELRSSGGTATTSTSSGPAVVSQVGAQGTMLGQRIYSAPYAASRAASLHLQAGLGGAASIIEPSPSSQRLLSDQSHLQPGSMASLLSHEKTLDLYRANAKKTDDPDIQFELCTFTMELVAEMEAISGADRLAHAQSGFGDASSPGAAMSNVLTKDNKENGVPGATDLTSRTKQQELVAESVTLLNKLATRGHVKSQYFLADCYTQGVGTAKGRRDYDKAFPLFMLAGKHGHSDACFRAAQCCENAWGTKKDFSKAVTLLRRAAVLNHPGAMHRLGIAELNGEMGLARRPREGVKWLKRAAELADQVDPPQPQSLHELAVLHEKGIENVIFKDEEYAAELLARASELQFAPSAYKLGECYEYGKMGCPQDAALSIHYYNIAAQQGHPEACFALTAWYLVGSPGVLPQSDTEAYLWARKAAGFGLAKAEYAVGYFTEMGIGTYKDAREAIDWFRKAAGHGDKRAIDRLRMTGATVETMYGRLPPQAPELPQAAEPAGNYKPPIETKIKNRTLGNRFGVGKREGLSIHTGGRSASAGQALSAVESRGQPSAQEFDNALRAVHNAGRLEFPRQRSVSQPSTPTDAYQPHPRQRHDQQFDYSGVRPGGPPTPPKMPASQQAHWGRSGSPMGRGPSSASGPSSPSRGGPMPGRGNRPYLASLYTGGQPPSPNLRVLPPGAAQPRSSTNELGGFERALPIRPPSPGHASSKLKHEPNVLTKKGLNSNSTPPLLSNAAGKGFWKRK</sequence>
<dbReference type="PANTHER" id="PTHR46430">
    <property type="entry name" value="PROTEIN SKT5-RELATED"/>
    <property type="match status" value="1"/>
</dbReference>
<keyword evidence="4" id="KW-1185">Reference proteome</keyword>
<dbReference type="Proteomes" id="UP000249723">
    <property type="component" value="Unassembled WGS sequence"/>
</dbReference>
<feature type="compositionally biased region" description="Polar residues" evidence="2">
    <location>
        <begin position="864"/>
        <end position="874"/>
    </location>
</feature>
<dbReference type="STRING" id="289078.A0A2X0KYB9"/>
<protein>
    <submittedName>
        <fullName evidence="3">BZ3500_MvSof-1268-A1-R1_Chr3-1g05846 protein</fullName>
    </submittedName>
</protein>
<proteinExistence type="predicted"/>
<dbReference type="AlphaFoldDB" id="A0A2X0KYB9"/>
<dbReference type="Pfam" id="PF08238">
    <property type="entry name" value="Sel1"/>
    <property type="match status" value="7"/>
</dbReference>
<feature type="compositionally biased region" description="Polar residues" evidence="2">
    <location>
        <begin position="248"/>
        <end position="261"/>
    </location>
</feature>
<gene>
    <name evidence="3" type="ORF">BZ3500_MVSOF-1268-A1-R1_CHR3-1G05846</name>
</gene>
<evidence type="ECO:0000313" key="4">
    <source>
        <dbReference type="Proteomes" id="UP000249723"/>
    </source>
</evidence>
<evidence type="ECO:0000313" key="3">
    <source>
        <dbReference type="EMBL" id="SCZ99159.1"/>
    </source>
</evidence>
<feature type="compositionally biased region" description="Low complexity" evidence="2">
    <location>
        <begin position="289"/>
        <end position="311"/>
    </location>
</feature>
<feature type="region of interest" description="Disordered" evidence="2">
    <location>
        <begin position="858"/>
        <end position="1032"/>
    </location>
</feature>
<evidence type="ECO:0000256" key="1">
    <source>
        <dbReference type="ARBA" id="ARBA00022737"/>
    </source>
</evidence>
<dbReference type="SMART" id="SM00671">
    <property type="entry name" value="SEL1"/>
    <property type="match status" value="7"/>
</dbReference>
<dbReference type="SUPFAM" id="SSF81901">
    <property type="entry name" value="HCP-like"/>
    <property type="match status" value="1"/>
</dbReference>
<dbReference type="PANTHER" id="PTHR46430:SF1">
    <property type="entry name" value="CHITIN SYNTHASE REGULATOR SKT5-RELATED"/>
    <property type="match status" value="1"/>
</dbReference>